<keyword evidence="1" id="KW-1185">Reference proteome</keyword>
<reference evidence="2" key="1">
    <citation type="submission" date="2022-11" db="UniProtKB">
        <authorList>
            <consortium name="WormBaseParasite"/>
        </authorList>
    </citation>
    <scope>IDENTIFICATION</scope>
</reference>
<dbReference type="WBParaSite" id="PEQ_0001384101-mRNA-1">
    <property type="protein sequence ID" value="PEQ_0001384101-mRNA-1"/>
    <property type="gene ID" value="PEQ_0001384101"/>
</dbReference>
<dbReference type="Proteomes" id="UP000887564">
    <property type="component" value="Unplaced"/>
</dbReference>
<organism evidence="1 2">
    <name type="scientific">Parascaris equorum</name>
    <name type="common">Equine roundworm</name>
    <dbReference type="NCBI Taxonomy" id="6256"/>
    <lineage>
        <taxon>Eukaryota</taxon>
        <taxon>Metazoa</taxon>
        <taxon>Ecdysozoa</taxon>
        <taxon>Nematoda</taxon>
        <taxon>Chromadorea</taxon>
        <taxon>Rhabditida</taxon>
        <taxon>Spirurina</taxon>
        <taxon>Ascaridomorpha</taxon>
        <taxon>Ascaridoidea</taxon>
        <taxon>Ascarididae</taxon>
        <taxon>Parascaris</taxon>
    </lineage>
</organism>
<evidence type="ECO:0000313" key="2">
    <source>
        <dbReference type="WBParaSite" id="PEQ_0001384101-mRNA-1"/>
    </source>
</evidence>
<dbReference type="AlphaFoldDB" id="A0A914SIQ5"/>
<protein>
    <submittedName>
        <fullName evidence="2">Uncharacterized protein</fullName>
    </submittedName>
</protein>
<name>A0A914SIQ5_PAREQ</name>
<sequence>MNVTKISFLGHIQNSQRINHYAFVTVHLLCNSFSRKFCFELIIAHFVGNFNQNLIWLIGCLYD</sequence>
<evidence type="ECO:0000313" key="1">
    <source>
        <dbReference type="Proteomes" id="UP000887564"/>
    </source>
</evidence>
<accession>A0A914SIQ5</accession>
<proteinExistence type="predicted"/>